<dbReference type="SMART" id="SM01290">
    <property type="entry name" value="N-glycanase_N"/>
    <property type="match status" value="1"/>
</dbReference>
<dbReference type="InterPro" id="IPR015196">
    <property type="entry name" value="PngaseF_N"/>
</dbReference>
<organism evidence="3 4">
    <name type="scientific">Bergeyella zoohelcum</name>
    <dbReference type="NCBI Taxonomy" id="1015"/>
    <lineage>
        <taxon>Bacteria</taxon>
        <taxon>Pseudomonadati</taxon>
        <taxon>Bacteroidota</taxon>
        <taxon>Flavobacteriia</taxon>
        <taxon>Flavobacteriales</taxon>
        <taxon>Weeksellaceae</taxon>
        <taxon>Bergeyella</taxon>
    </lineage>
</organism>
<dbReference type="Pfam" id="PF09112">
    <property type="entry name" value="N-glycanase_N"/>
    <property type="match status" value="1"/>
</dbReference>
<dbReference type="SUPFAM" id="SSF49742">
    <property type="entry name" value="PHM/PNGase F"/>
    <property type="match status" value="1"/>
</dbReference>
<name>A0A376BYD2_9FLAO</name>
<dbReference type="InterPro" id="IPR014784">
    <property type="entry name" value="Cu2_ascorb_mOase-like_C"/>
</dbReference>
<dbReference type="InterPro" id="IPR015197">
    <property type="entry name" value="PngaseF_C"/>
</dbReference>
<proteinExistence type="predicted"/>
<reference evidence="3 4" key="1">
    <citation type="submission" date="2018-06" db="EMBL/GenBank/DDBJ databases">
        <authorList>
            <consortium name="Pathogen Informatics"/>
            <person name="Doyle S."/>
        </authorList>
    </citation>
    <scope>NUCLEOTIDE SEQUENCE [LARGE SCALE GENOMIC DNA]</scope>
    <source>
        <strain evidence="3 4">NCTC11661</strain>
    </source>
</reference>
<gene>
    <name evidence="3" type="ORF">NCTC11661_00230</name>
</gene>
<dbReference type="Pfam" id="PF09113">
    <property type="entry name" value="N-glycanase_C"/>
    <property type="match status" value="1"/>
</dbReference>
<accession>A0A376BYD2</accession>
<dbReference type="RefSeq" id="WP_002687216.1">
    <property type="nucleotide sequence ID" value="NZ_UFTJ01000001.1"/>
</dbReference>
<evidence type="ECO:0000313" key="3">
    <source>
        <dbReference type="EMBL" id="SSZ46585.1"/>
    </source>
</evidence>
<dbReference type="InterPro" id="IPR008977">
    <property type="entry name" value="PHM/PNGase_F_dom_sf"/>
</dbReference>
<dbReference type="EMBL" id="UFTJ01000001">
    <property type="protein sequence ID" value="SSZ46585.1"/>
    <property type="molecule type" value="Genomic_DNA"/>
</dbReference>
<dbReference type="Gene3D" id="2.60.120.230">
    <property type="match status" value="1"/>
</dbReference>
<dbReference type="Gene3D" id="2.60.120.1570">
    <property type="entry name" value="Peptide-N-glycosidase F, N-terminal domain"/>
    <property type="match status" value="1"/>
</dbReference>
<protein>
    <submittedName>
        <fullName evidence="3">GLPGLI family protein</fullName>
    </submittedName>
</protein>
<evidence type="ECO:0000256" key="1">
    <source>
        <dbReference type="ARBA" id="ARBA00023157"/>
    </source>
</evidence>
<keyword evidence="1" id="KW-1015">Disulfide bond</keyword>
<evidence type="ECO:0000259" key="2">
    <source>
        <dbReference type="SMART" id="SM01290"/>
    </source>
</evidence>
<dbReference type="Pfam" id="PF22252">
    <property type="entry name" value="PNGase_F-II_N"/>
    <property type="match status" value="1"/>
</dbReference>
<sequence length="554" mass="62724">MMPRFITILLLTISNLFLSQNYKITYQSFFEGKPQEDKDKIIVYTNSDESYIFSENLLSKNTVYPYEINKILPQTSTVYSYGFLRDNEIIALIDEKQLSAQKFTYAEDTKKILGYECKKAIIHINSNTIELWYTHDLKNLKGSPSLLGQNLGLVLEITRNGTYTTRAIAVKKEKNNPVAGMIPTNTETLDALSYKDRMWKSRFTTIPIFDSVQIHFANSLLKHSIIKKFGHGTVVIRKVQFPKINHDQQVFAELKQISNGDAYDRIGSVFIIPQNKEKSFLDALEKGIDSVPHFSYNGKTYKGMIATPDYAPAIELMRFFTPFGIQKFNHIALKGKKWHNEAHYRQDITELATALSGKELWVGVYIGNYDAGGHLVSMDISVHPSGKNLWKNTTAIPLFNTVNIMENAGQGYATLFENKDGLKVHFKLDKPLKNTHLRYITTGHGGWENGDEFVPKENIFYLNGQKVYQFIPWRTDCGSYRLYNPASGNFQNGLSSSDYSRSNWCPGTVTSPVYIPLGNLSPGEHTLQLIIPQGAPEGGSFSYWSTSGVLIGEK</sequence>
<dbReference type="Proteomes" id="UP000255515">
    <property type="component" value="Unassembled WGS sequence"/>
</dbReference>
<dbReference type="InterPro" id="IPR043022">
    <property type="entry name" value="PngaseF_N_sf"/>
</dbReference>
<evidence type="ECO:0000313" key="4">
    <source>
        <dbReference type="Proteomes" id="UP000255515"/>
    </source>
</evidence>
<dbReference type="AlphaFoldDB" id="A0A376BYD2"/>
<dbReference type="GO" id="GO:0016715">
    <property type="term" value="F:oxidoreductase activity, acting on paired donors, with incorporation or reduction of molecular oxygen, reduced ascorbate as one donor, and incorporation of one atom of oxygen"/>
    <property type="evidence" value="ECO:0007669"/>
    <property type="project" value="InterPro"/>
</dbReference>
<feature type="domain" description="Peptide-N-glycosidase F N-terminal" evidence="2">
    <location>
        <begin position="205"/>
        <end position="382"/>
    </location>
</feature>